<dbReference type="GO" id="GO:0071586">
    <property type="term" value="P:CAAX-box protein processing"/>
    <property type="evidence" value="ECO:0007669"/>
    <property type="project" value="InterPro"/>
</dbReference>
<keyword evidence="4 12" id="KW-0479">Metal-binding</keyword>
<dbReference type="RefSeq" id="WP_131447106.1">
    <property type="nucleotide sequence ID" value="NZ_SJZB01000036.1"/>
</dbReference>
<dbReference type="EMBL" id="SJZB01000036">
    <property type="protein sequence ID" value="TCJ13835.1"/>
    <property type="molecule type" value="Genomic_DNA"/>
</dbReference>
<feature type="transmembrane region" description="Helical" evidence="14">
    <location>
        <begin position="6"/>
        <end position="24"/>
    </location>
</feature>
<evidence type="ECO:0000256" key="7">
    <source>
        <dbReference type="ARBA" id="ARBA00022833"/>
    </source>
</evidence>
<comment type="subcellular location">
    <subcellularLocation>
        <location evidence="1">Endoplasmic reticulum membrane</location>
        <topology evidence="1">Multi-pass membrane protein</topology>
    </subcellularLocation>
</comment>
<dbReference type="PANTHER" id="PTHR10120">
    <property type="entry name" value="CAAX PRENYL PROTEASE 1"/>
    <property type="match status" value="1"/>
</dbReference>
<feature type="transmembrane region" description="Helical" evidence="14">
    <location>
        <begin position="175"/>
        <end position="194"/>
    </location>
</feature>
<dbReference type="GO" id="GO:0046872">
    <property type="term" value="F:metal ion binding"/>
    <property type="evidence" value="ECO:0007669"/>
    <property type="project" value="UniProtKB-KW"/>
</dbReference>
<dbReference type="OrthoDB" id="9781930at2"/>
<name>A0A4R1BA64_9PROT</name>
<gene>
    <name evidence="17" type="ORF">EZJ19_09880</name>
</gene>
<feature type="transmembrane region" description="Helical" evidence="14">
    <location>
        <begin position="291"/>
        <end position="308"/>
    </location>
</feature>
<comment type="caution">
    <text evidence="17">The sequence shown here is derived from an EMBL/GenBank/DDBJ whole genome shotgun (WGS) entry which is preliminary data.</text>
</comment>
<feature type="binding site" evidence="12">
    <location>
        <position position="281"/>
    </location>
    <ligand>
        <name>Zn(2+)</name>
        <dbReference type="ChEBI" id="CHEBI:29105"/>
        <note>catalytic</note>
    </ligand>
</feature>
<reference evidence="17 18" key="1">
    <citation type="submission" date="2019-03" db="EMBL/GenBank/DDBJ databases">
        <title>Genome sequence of Thiobacillaceae bacterium LSR1, a sulfur-oxidizing bacterium isolated from freshwater sediment.</title>
        <authorList>
            <person name="Li S."/>
        </authorList>
    </citation>
    <scope>NUCLEOTIDE SEQUENCE [LARGE SCALE GENOMIC DNA]</scope>
    <source>
        <strain evidence="17 18">LSR1</strain>
    </source>
</reference>
<evidence type="ECO:0000256" key="14">
    <source>
        <dbReference type="SAM" id="Phobius"/>
    </source>
</evidence>
<dbReference type="InterPro" id="IPR032456">
    <property type="entry name" value="Peptidase_M48_N"/>
</dbReference>
<keyword evidence="8 14" id="KW-1133">Transmembrane helix</keyword>
<evidence type="ECO:0000256" key="5">
    <source>
        <dbReference type="ARBA" id="ARBA00022801"/>
    </source>
</evidence>
<feature type="domain" description="Peptidase M48" evidence="15">
    <location>
        <begin position="207"/>
        <end position="411"/>
    </location>
</feature>
<protein>
    <submittedName>
        <fullName evidence="17">M48 family peptidase</fullName>
    </submittedName>
</protein>
<dbReference type="Pfam" id="PF16491">
    <property type="entry name" value="Peptidase_M48_N"/>
    <property type="match status" value="1"/>
</dbReference>
<feature type="binding site" evidence="12">
    <location>
        <position position="277"/>
    </location>
    <ligand>
        <name>Zn(2+)</name>
        <dbReference type="ChEBI" id="CHEBI:29105"/>
        <note>catalytic</note>
    </ligand>
</feature>
<evidence type="ECO:0000256" key="2">
    <source>
        <dbReference type="ARBA" id="ARBA00022670"/>
    </source>
</evidence>
<evidence type="ECO:0000259" key="15">
    <source>
        <dbReference type="Pfam" id="PF01435"/>
    </source>
</evidence>
<keyword evidence="7 12" id="KW-0862">Zinc</keyword>
<feature type="transmembrane region" description="Helical" evidence="14">
    <location>
        <begin position="328"/>
        <end position="350"/>
    </location>
</feature>
<keyword evidence="10 14" id="KW-0472">Membrane</keyword>
<dbReference type="FunFam" id="3.30.2010.10:FF:000002">
    <property type="entry name" value="CAAX prenyl protease"/>
    <property type="match status" value="1"/>
</dbReference>
<evidence type="ECO:0000256" key="9">
    <source>
        <dbReference type="ARBA" id="ARBA00023049"/>
    </source>
</evidence>
<evidence type="ECO:0000256" key="11">
    <source>
        <dbReference type="PIRSR" id="PIRSR627057-1"/>
    </source>
</evidence>
<keyword evidence="2 13" id="KW-0645">Protease</keyword>
<dbReference type="InterPro" id="IPR027057">
    <property type="entry name" value="CAXX_Prtase_1"/>
</dbReference>
<dbReference type="AlphaFoldDB" id="A0A4R1BA64"/>
<dbReference type="Proteomes" id="UP000295443">
    <property type="component" value="Unassembled WGS sequence"/>
</dbReference>
<keyword evidence="18" id="KW-1185">Reference proteome</keyword>
<feature type="binding site" evidence="12">
    <location>
        <position position="355"/>
    </location>
    <ligand>
        <name>Zn(2+)</name>
        <dbReference type="ChEBI" id="CHEBI:29105"/>
        <note>catalytic</note>
    </ligand>
</feature>
<dbReference type="GO" id="GO:0004222">
    <property type="term" value="F:metalloendopeptidase activity"/>
    <property type="evidence" value="ECO:0007669"/>
    <property type="project" value="InterPro"/>
</dbReference>
<evidence type="ECO:0000256" key="6">
    <source>
        <dbReference type="ARBA" id="ARBA00022824"/>
    </source>
</evidence>
<feature type="domain" description="CAAX prenyl protease 1 N-terminal" evidence="16">
    <location>
        <begin position="26"/>
        <end position="204"/>
    </location>
</feature>
<feature type="active site" evidence="11">
    <location>
        <position position="278"/>
    </location>
</feature>
<accession>A0A4R1BA64</accession>
<comment type="cofactor">
    <cofactor evidence="12 13">
        <name>Zn(2+)</name>
        <dbReference type="ChEBI" id="CHEBI:29105"/>
    </cofactor>
    <text evidence="12 13">Binds 1 zinc ion per subunit.</text>
</comment>
<feature type="active site" description="Proton donor" evidence="11">
    <location>
        <position position="359"/>
    </location>
</feature>
<keyword evidence="3 14" id="KW-0812">Transmembrane</keyword>
<keyword evidence="9 13" id="KW-0482">Metalloprotease</keyword>
<evidence type="ECO:0000256" key="13">
    <source>
        <dbReference type="RuleBase" id="RU003983"/>
    </source>
</evidence>
<dbReference type="Pfam" id="PF01435">
    <property type="entry name" value="Peptidase_M48"/>
    <property type="match status" value="1"/>
</dbReference>
<evidence type="ECO:0000259" key="16">
    <source>
        <dbReference type="Pfam" id="PF16491"/>
    </source>
</evidence>
<comment type="similarity">
    <text evidence="13">Belongs to the peptidase M48 family.</text>
</comment>
<evidence type="ECO:0000256" key="3">
    <source>
        <dbReference type="ARBA" id="ARBA00022692"/>
    </source>
</evidence>
<sequence length="420" mass="46573">MPPFHNVFLAAFILAYGLKLWLALRQMRHVYVHRDAPPAAFADRIGPEAHRKAADYTLAKTRLSIPHLVLEGALLLFFTLGGGLQWLQDRVAGLVEAPLWQGALLLVGLSVLSSLAELPLSLYRQFGIEARFGFNRQSLLGFLGDLAKQAAIGLILGVPLLLLVLWLMAAMGDLWWLWVWLAWVAFNLLVLAVYPTFIAPLFNKFQPLEDAGLKARIDGLLARTGFRSQGVFVMDGSKRSSHGNAYFTGLGKSKRIVFFDTLLGQLDPAQTEAVLAHELGHYKRRHVVKRIAFMFLASLALLLLLARLKQAGWFYAGLSVTTQTDATALALFFLVLPVFLFPVTPLMSLYSRKHEFEADAFAARYSRASDLIAALVALYRDNAATLTPDPVYSLFYDSHPKASERIARLQALGTANALHT</sequence>
<dbReference type="InterPro" id="IPR001915">
    <property type="entry name" value="Peptidase_M48"/>
</dbReference>
<keyword evidence="6" id="KW-0256">Endoplasmic reticulum</keyword>
<evidence type="ECO:0000256" key="10">
    <source>
        <dbReference type="ARBA" id="ARBA00023136"/>
    </source>
</evidence>
<feature type="transmembrane region" description="Helical" evidence="14">
    <location>
        <begin position="139"/>
        <end position="169"/>
    </location>
</feature>
<keyword evidence="5 13" id="KW-0378">Hydrolase</keyword>
<evidence type="ECO:0000256" key="4">
    <source>
        <dbReference type="ARBA" id="ARBA00022723"/>
    </source>
</evidence>
<evidence type="ECO:0000313" key="18">
    <source>
        <dbReference type="Proteomes" id="UP000295443"/>
    </source>
</evidence>
<evidence type="ECO:0000313" key="17">
    <source>
        <dbReference type="EMBL" id="TCJ13835.1"/>
    </source>
</evidence>
<evidence type="ECO:0000256" key="12">
    <source>
        <dbReference type="PIRSR" id="PIRSR627057-2"/>
    </source>
</evidence>
<dbReference type="Gene3D" id="3.30.2010.10">
    <property type="entry name" value="Metalloproteases ('zincins'), catalytic domain"/>
    <property type="match status" value="1"/>
</dbReference>
<dbReference type="CDD" id="cd07343">
    <property type="entry name" value="M48A_Zmpste24p_like"/>
    <property type="match status" value="1"/>
</dbReference>
<proteinExistence type="inferred from homology"/>
<feature type="transmembrane region" description="Helical" evidence="14">
    <location>
        <begin position="99"/>
        <end position="118"/>
    </location>
</feature>
<organism evidence="17 18">
    <name type="scientific">Parasulfuritortus cantonensis</name>
    <dbReference type="NCBI Taxonomy" id="2528202"/>
    <lineage>
        <taxon>Bacteria</taxon>
        <taxon>Pseudomonadati</taxon>
        <taxon>Pseudomonadota</taxon>
        <taxon>Betaproteobacteria</taxon>
        <taxon>Nitrosomonadales</taxon>
        <taxon>Thiobacillaceae</taxon>
        <taxon>Parasulfuritortus</taxon>
    </lineage>
</organism>
<evidence type="ECO:0000256" key="8">
    <source>
        <dbReference type="ARBA" id="ARBA00022989"/>
    </source>
</evidence>
<feature type="transmembrane region" description="Helical" evidence="14">
    <location>
        <begin position="68"/>
        <end position="87"/>
    </location>
</feature>
<evidence type="ECO:0000256" key="1">
    <source>
        <dbReference type="ARBA" id="ARBA00004477"/>
    </source>
</evidence>